<dbReference type="InterPro" id="IPR056423">
    <property type="entry name" value="BACK_BPM_SPOP"/>
</dbReference>
<reference evidence="5" key="3">
    <citation type="submission" date="2015-04" db="UniProtKB">
        <authorList>
            <consortium name="EnsemblPlants"/>
        </authorList>
    </citation>
    <scope>IDENTIFICATION</scope>
</reference>
<dbReference type="InterPro" id="IPR002083">
    <property type="entry name" value="MATH/TRAF_dom"/>
</dbReference>
<dbReference type="InterPro" id="IPR045005">
    <property type="entry name" value="BPM1-6"/>
</dbReference>
<proteinExistence type="inferred from homology"/>
<dbReference type="InterPro" id="IPR011333">
    <property type="entry name" value="SKP1/BTB/POZ_sf"/>
</dbReference>
<dbReference type="Pfam" id="PF22486">
    <property type="entry name" value="MATH_2"/>
    <property type="match status" value="1"/>
</dbReference>
<dbReference type="SUPFAM" id="SSF49599">
    <property type="entry name" value="TRAF domain-like"/>
    <property type="match status" value="1"/>
</dbReference>
<dbReference type="Gene3D" id="3.30.710.10">
    <property type="entry name" value="Potassium Channel Kv1.1, Chain A"/>
    <property type="match status" value="1"/>
</dbReference>
<dbReference type="PROSITE" id="PS50144">
    <property type="entry name" value="MATH"/>
    <property type="match status" value="1"/>
</dbReference>
<dbReference type="PROSITE" id="PS50097">
    <property type="entry name" value="BTB"/>
    <property type="match status" value="1"/>
</dbReference>
<dbReference type="SUPFAM" id="SSF54695">
    <property type="entry name" value="POZ domain"/>
    <property type="match status" value="1"/>
</dbReference>
<dbReference type="Pfam" id="PF00651">
    <property type="entry name" value="BTB"/>
    <property type="match status" value="1"/>
</dbReference>
<protein>
    <recommendedName>
        <fullName evidence="7">BTB domain-containing protein</fullName>
    </recommendedName>
</protein>
<evidence type="ECO:0008006" key="7">
    <source>
        <dbReference type="Google" id="ProtNLM"/>
    </source>
</evidence>
<dbReference type="InterPro" id="IPR000210">
    <property type="entry name" value="BTB/POZ_dom"/>
</dbReference>
<comment type="similarity">
    <text evidence="2">Belongs to the Tdpoz family.</text>
</comment>
<dbReference type="Pfam" id="PF24570">
    <property type="entry name" value="BACK_BPM_SPOP"/>
    <property type="match status" value="1"/>
</dbReference>
<reference evidence="6" key="2">
    <citation type="submission" date="2013-12" db="EMBL/GenBank/DDBJ databases">
        <authorList>
            <person name="Yu Y."/>
            <person name="Lee S."/>
            <person name="de Baynast K."/>
            <person name="Wissotski M."/>
            <person name="Liu L."/>
            <person name="Talag J."/>
            <person name="Goicoechea J."/>
            <person name="Angelova A."/>
            <person name="Jetty R."/>
            <person name="Kudrna D."/>
            <person name="Golser W."/>
            <person name="Rivera L."/>
            <person name="Zhang J."/>
            <person name="Wing R."/>
        </authorList>
    </citation>
    <scope>NUCLEOTIDE SEQUENCE</scope>
</reference>
<evidence type="ECO:0000259" key="3">
    <source>
        <dbReference type="PROSITE" id="PS50097"/>
    </source>
</evidence>
<dbReference type="SMART" id="SM00225">
    <property type="entry name" value="BTB"/>
    <property type="match status" value="1"/>
</dbReference>
<dbReference type="PANTHER" id="PTHR26379">
    <property type="entry name" value="BTB/POZ AND MATH DOMAIN-CONTAINING PROTEIN 1"/>
    <property type="match status" value="1"/>
</dbReference>
<dbReference type="CDD" id="cd00121">
    <property type="entry name" value="MATH"/>
    <property type="match status" value="1"/>
</dbReference>
<dbReference type="Gramene" id="LPERR08G06110.2">
    <property type="protein sequence ID" value="LPERR08G06110.2"/>
    <property type="gene ID" value="LPERR08G06110"/>
</dbReference>
<organism evidence="5 6">
    <name type="scientific">Leersia perrieri</name>
    <dbReference type="NCBI Taxonomy" id="77586"/>
    <lineage>
        <taxon>Eukaryota</taxon>
        <taxon>Viridiplantae</taxon>
        <taxon>Streptophyta</taxon>
        <taxon>Embryophyta</taxon>
        <taxon>Tracheophyta</taxon>
        <taxon>Spermatophyta</taxon>
        <taxon>Magnoliopsida</taxon>
        <taxon>Liliopsida</taxon>
        <taxon>Poales</taxon>
        <taxon>Poaceae</taxon>
        <taxon>BOP clade</taxon>
        <taxon>Oryzoideae</taxon>
        <taxon>Oryzeae</taxon>
        <taxon>Oryzinae</taxon>
        <taxon>Leersia</taxon>
    </lineage>
</organism>
<evidence type="ECO:0000256" key="2">
    <source>
        <dbReference type="ARBA" id="ARBA00010846"/>
    </source>
</evidence>
<feature type="domain" description="MATH" evidence="4">
    <location>
        <begin position="46"/>
        <end position="175"/>
    </location>
</feature>
<evidence type="ECO:0000259" key="4">
    <source>
        <dbReference type="PROSITE" id="PS50144"/>
    </source>
</evidence>
<sequence>MGRRCGGVGRATGGRLFSGKEAYISDIFHMETAPNLVSTCTAPVFRGQHSFVVSDYSLNMGLGPGEFIRSKMFNIGGFDWSIRYYPDGVNHRCRRYIAVFLELMTQGAKVRAKYSFGILLGQSQTPSWKTEPTIPISQEASTSQIYGWEKFIERTTLDASPALLLLDRITIVCDIIVLKDGPLVSGVVLPPPTKVPPSALSSDFEKLLESKEGADITFVVKGESFPVHKVVLIARSPILKALLCGSMTESGASHITVEEMEPVVFKALLHFIYTDSLMPFDNCDEDKLVPHLLRAADRYGMERLKAICEVKLCMNIDVERVITIFVLADQHQCNMLKRACLNFLATPNTLEKVIKTPEYDELKNLDPRNFPQTEDGRFFVAMRMLWWEILFRLTFPPLHFPHIAGMPRLGLPA</sequence>
<evidence type="ECO:0000313" key="5">
    <source>
        <dbReference type="EnsemblPlants" id="LPERR08G06110.2"/>
    </source>
</evidence>
<dbReference type="Gene3D" id="2.60.210.10">
    <property type="entry name" value="Apoptosis, Tumor Necrosis Factor Receptor Associated Protein 2, Chain A"/>
    <property type="match status" value="1"/>
</dbReference>
<evidence type="ECO:0000313" key="6">
    <source>
        <dbReference type="Proteomes" id="UP000032180"/>
    </source>
</evidence>
<dbReference type="Proteomes" id="UP000032180">
    <property type="component" value="Chromosome 8"/>
</dbReference>
<dbReference type="eggNOG" id="KOG1987">
    <property type="taxonomic scope" value="Eukaryota"/>
</dbReference>
<keyword evidence="6" id="KW-1185">Reference proteome</keyword>
<dbReference type="GO" id="GO:0016567">
    <property type="term" value="P:protein ubiquitination"/>
    <property type="evidence" value="ECO:0007669"/>
    <property type="project" value="InterPro"/>
</dbReference>
<name>A0A0D9X5K8_9ORYZ</name>
<reference evidence="5 6" key="1">
    <citation type="submission" date="2012-08" db="EMBL/GenBank/DDBJ databases">
        <title>Oryza genome evolution.</title>
        <authorList>
            <person name="Wing R.A."/>
        </authorList>
    </citation>
    <scope>NUCLEOTIDE SEQUENCE</scope>
</reference>
<dbReference type="Gene3D" id="6.10.250.3030">
    <property type="match status" value="1"/>
</dbReference>
<evidence type="ECO:0000256" key="1">
    <source>
        <dbReference type="ARBA" id="ARBA00004906"/>
    </source>
</evidence>
<feature type="domain" description="BTB" evidence="3">
    <location>
        <begin position="214"/>
        <end position="281"/>
    </location>
</feature>
<dbReference type="PANTHER" id="PTHR26379:SF187">
    <property type="entry name" value="OS07G0655300 PROTEIN"/>
    <property type="match status" value="1"/>
</dbReference>
<comment type="pathway">
    <text evidence="1">Protein modification; protein ubiquitination.</text>
</comment>
<dbReference type="AlphaFoldDB" id="A0A0D9X5K8"/>
<dbReference type="STRING" id="77586.A0A0D9X5K8"/>
<dbReference type="EnsemblPlants" id="LPERR08G06110.2">
    <property type="protein sequence ID" value="LPERR08G06110.2"/>
    <property type="gene ID" value="LPERR08G06110"/>
</dbReference>
<accession>A0A0D9X5K8</accession>
<dbReference type="InterPro" id="IPR008974">
    <property type="entry name" value="TRAF-like"/>
</dbReference>